<dbReference type="PANTHER" id="PTHR33336:SF15">
    <property type="entry name" value="ABM DOMAIN-CONTAINING PROTEIN"/>
    <property type="match status" value="1"/>
</dbReference>
<feature type="domain" description="ABM" evidence="1">
    <location>
        <begin position="12"/>
        <end position="103"/>
    </location>
</feature>
<dbReference type="EMBL" id="JADEVO010000007">
    <property type="protein sequence ID" value="MBN3965130.1"/>
    <property type="molecule type" value="Genomic_DNA"/>
</dbReference>
<dbReference type="PROSITE" id="PS51725">
    <property type="entry name" value="ABM"/>
    <property type="match status" value="1"/>
</dbReference>
<comment type="caution">
    <text evidence="2">The sequence shown here is derived from an EMBL/GenBank/DDBJ whole genome shotgun (WGS) entry which is preliminary data.</text>
</comment>
<keyword evidence="2" id="KW-0503">Monooxygenase</keyword>
<dbReference type="PANTHER" id="PTHR33336">
    <property type="entry name" value="QUINOL MONOOXYGENASE YGIN-RELATED"/>
    <property type="match status" value="1"/>
</dbReference>
<organism evidence="2 3">
    <name type="scientific">Pseudomonas gregormendelii</name>
    <dbReference type="NCBI Taxonomy" id="1628277"/>
    <lineage>
        <taxon>Bacteria</taxon>
        <taxon>Pseudomonadati</taxon>
        <taxon>Pseudomonadota</taxon>
        <taxon>Gammaproteobacteria</taxon>
        <taxon>Pseudomonadales</taxon>
        <taxon>Pseudomonadaceae</taxon>
        <taxon>Pseudomonas</taxon>
    </lineage>
</organism>
<evidence type="ECO:0000259" key="1">
    <source>
        <dbReference type="PROSITE" id="PS51725"/>
    </source>
</evidence>
<dbReference type="GO" id="GO:0004497">
    <property type="term" value="F:monooxygenase activity"/>
    <property type="evidence" value="ECO:0007669"/>
    <property type="project" value="UniProtKB-KW"/>
</dbReference>
<name>A0ABS3ADE8_9PSED</name>
<accession>A0ABS3ADE8</accession>
<dbReference type="InterPro" id="IPR007138">
    <property type="entry name" value="ABM_dom"/>
</dbReference>
<dbReference type="Proteomes" id="UP000772591">
    <property type="component" value="Unassembled WGS sequence"/>
</dbReference>
<evidence type="ECO:0000313" key="2">
    <source>
        <dbReference type="EMBL" id="MBN3965130.1"/>
    </source>
</evidence>
<evidence type="ECO:0000313" key="3">
    <source>
        <dbReference type="Proteomes" id="UP000772591"/>
    </source>
</evidence>
<reference evidence="2 3" key="1">
    <citation type="journal article" date="2021" name="Int. J. Syst. Evol. Microbiol.">
        <title>Pseudomonas piscium sp. nov., Pseudomonas pisciculturae sp. nov., Pseudomonas mucoides sp. nov. and Pseudomonas neuropathica sp. nov. isolated from rainbow trout.</title>
        <authorList>
            <person name="Duman M."/>
            <person name="Mulet M."/>
            <person name="Altun S."/>
            <person name="Saticioglu I.B."/>
            <person name="Gomila M."/>
            <person name="Lalucat J."/>
            <person name="Garcia-Valdes E."/>
        </authorList>
    </citation>
    <scope>NUCLEOTIDE SEQUENCE [LARGE SCALE GENOMIC DNA]</scope>
    <source>
        <strain evidence="2 3">LMG 28632</strain>
    </source>
</reference>
<dbReference type="InterPro" id="IPR050744">
    <property type="entry name" value="AI-2_Isomerase_LsrG"/>
</dbReference>
<sequence length="105" mass="11853">MKSSDIVSAPPVYVIAKLAVSEKEAPGLLSALHELVCAKKLEAGCMEYSLYRETFEERSFVIHEVWRSQDDLDAHMYTPHFLNFISRVEALSTVTSDVNKISFTI</sequence>
<dbReference type="SUPFAM" id="SSF54909">
    <property type="entry name" value="Dimeric alpha+beta barrel"/>
    <property type="match status" value="1"/>
</dbReference>
<gene>
    <name evidence="2" type="ORF">IMW75_07500</name>
</gene>
<dbReference type="InterPro" id="IPR011008">
    <property type="entry name" value="Dimeric_a/b-barrel"/>
</dbReference>
<protein>
    <submittedName>
        <fullName evidence="2">Antibiotic biosynthesis monooxygenase</fullName>
    </submittedName>
</protein>
<proteinExistence type="predicted"/>
<keyword evidence="3" id="KW-1185">Reference proteome</keyword>
<dbReference type="Gene3D" id="3.30.70.100">
    <property type="match status" value="1"/>
</dbReference>
<keyword evidence="2" id="KW-0560">Oxidoreductase</keyword>
<dbReference type="Pfam" id="PF03992">
    <property type="entry name" value="ABM"/>
    <property type="match status" value="1"/>
</dbReference>
<dbReference type="RefSeq" id="WP_205892230.1">
    <property type="nucleotide sequence ID" value="NZ_JADEVO010000007.1"/>
</dbReference>